<proteinExistence type="predicted"/>
<dbReference type="AlphaFoldDB" id="A0AB34X1E8"/>
<accession>A0AB34X1E8</accession>
<name>A0AB34X1E8_9ACTO</name>
<evidence type="ECO:0000313" key="2">
    <source>
        <dbReference type="Proteomes" id="UP000070572"/>
    </source>
</evidence>
<evidence type="ECO:0000313" key="1">
    <source>
        <dbReference type="EMBL" id="KXB81820.1"/>
    </source>
</evidence>
<comment type="caution">
    <text evidence="1">The sequence shown here is derived from an EMBL/GenBank/DDBJ whole genome shotgun (WGS) entry which is preliminary data.</text>
</comment>
<gene>
    <name evidence="1" type="ORF">HMPREF1862_00247</name>
</gene>
<dbReference type="Proteomes" id="UP000070572">
    <property type="component" value="Unassembled WGS sequence"/>
</dbReference>
<reference evidence="1 2" key="1">
    <citation type="submission" date="2016-01" db="EMBL/GenBank/DDBJ databases">
        <authorList>
            <person name="Mitreva M."/>
            <person name="Pepin K.H."/>
            <person name="Mihindukulasuriya K.A."/>
            <person name="Fulton R."/>
            <person name="Fronick C."/>
            <person name="O'Laughlin M."/>
            <person name="Miner T."/>
            <person name="Herter B."/>
            <person name="Rosa B.A."/>
            <person name="Cordes M."/>
            <person name="Tomlinson C."/>
            <person name="Wollam A."/>
            <person name="Palsikar V.B."/>
            <person name="Mardis E.R."/>
            <person name="Wilson R.K."/>
        </authorList>
    </citation>
    <scope>NUCLEOTIDE SEQUENCE [LARGE SCALE GENOMIC DNA]</scope>
    <source>
        <strain evidence="1 2">DNF00696</strain>
    </source>
</reference>
<protein>
    <submittedName>
        <fullName evidence="1">Uncharacterized protein</fullName>
    </submittedName>
</protein>
<organism evidence="1 2">
    <name type="scientific">Varibaculum cambriense</name>
    <dbReference type="NCBI Taxonomy" id="184870"/>
    <lineage>
        <taxon>Bacteria</taxon>
        <taxon>Bacillati</taxon>
        <taxon>Actinomycetota</taxon>
        <taxon>Actinomycetes</taxon>
        <taxon>Actinomycetales</taxon>
        <taxon>Actinomycetaceae</taxon>
        <taxon>Varibaculum</taxon>
    </lineage>
</organism>
<dbReference type="EMBL" id="LSDN01000005">
    <property type="protein sequence ID" value="KXB81820.1"/>
    <property type="molecule type" value="Genomic_DNA"/>
</dbReference>
<sequence length="40" mass="4529">MRGEKFPPANHPGARFFLLPKKSENVVTFSEFLCPPRLLG</sequence>